<sequence>MNREKPEVDSDPFDWLPAAMAALAMYAPDGEFAGSEIPSDEAGRKAIWICHQGKFMKVQLGGYPDLRMPETTQPKN</sequence>
<proteinExistence type="predicted"/>
<dbReference type="RefSeq" id="WP_155436225.1">
    <property type="nucleotide sequence ID" value="NZ_JBHLXK010000002.1"/>
</dbReference>
<protein>
    <submittedName>
        <fullName evidence="1">Uncharacterized protein</fullName>
    </submittedName>
</protein>
<reference evidence="1 2" key="1">
    <citation type="submission" date="2019-11" db="EMBL/GenBank/DDBJ databases">
        <title>Type strains purchased from KCTC, JCM and DSMZ.</title>
        <authorList>
            <person name="Lu H."/>
        </authorList>
    </citation>
    <scope>NUCLEOTIDE SEQUENCE [LARGE SCALE GENOMIC DNA]</scope>
    <source>
        <strain evidence="1 2">DSM 103461</strain>
    </source>
</reference>
<comment type="caution">
    <text evidence="1">The sequence shown here is derived from an EMBL/GenBank/DDBJ whole genome shotgun (WGS) entry which is preliminary data.</text>
</comment>
<dbReference type="EMBL" id="WNKW01000006">
    <property type="protein sequence ID" value="MTW34877.1"/>
    <property type="molecule type" value="Genomic_DNA"/>
</dbReference>
<gene>
    <name evidence="1" type="ORF">GM655_18915</name>
</gene>
<dbReference type="Proteomes" id="UP000735592">
    <property type="component" value="Unassembled WGS sequence"/>
</dbReference>
<organism evidence="1 2">
    <name type="scientific">Pseudoduganella danionis</name>
    <dbReference type="NCBI Taxonomy" id="1890295"/>
    <lineage>
        <taxon>Bacteria</taxon>
        <taxon>Pseudomonadati</taxon>
        <taxon>Pseudomonadota</taxon>
        <taxon>Betaproteobacteria</taxon>
        <taxon>Burkholderiales</taxon>
        <taxon>Oxalobacteraceae</taxon>
        <taxon>Telluria group</taxon>
        <taxon>Pseudoduganella</taxon>
    </lineage>
</organism>
<evidence type="ECO:0000313" key="2">
    <source>
        <dbReference type="Proteomes" id="UP000735592"/>
    </source>
</evidence>
<evidence type="ECO:0000313" key="1">
    <source>
        <dbReference type="EMBL" id="MTW34877.1"/>
    </source>
</evidence>
<keyword evidence="2" id="KW-1185">Reference proteome</keyword>
<name>A0ABW9SRT6_9BURK</name>
<accession>A0ABW9SRT6</accession>